<dbReference type="KEGG" id="wct:WS74_0546"/>
<feature type="transmembrane region" description="Helical" evidence="1">
    <location>
        <begin position="24"/>
        <end position="52"/>
    </location>
</feature>
<keyword evidence="1" id="KW-1133">Transmembrane helix</keyword>
<organism evidence="2 3">
    <name type="scientific">Weissella ceti</name>
    <dbReference type="NCBI Taxonomy" id="759620"/>
    <lineage>
        <taxon>Bacteria</taxon>
        <taxon>Bacillati</taxon>
        <taxon>Bacillota</taxon>
        <taxon>Bacilli</taxon>
        <taxon>Lactobacillales</taxon>
        <taxon>Lactobacillaceae</taxon>
        <taxon>Weissella</taxon>
    </lineage>
</organism>
<feature type="transmembrane region" description="Helical" evidence="1">
    <location>
        <begin position="97"/>
        <end position="117"/>
    </location>
</feature>
<evidence type="ECO:0000313" key="2">
    <source>
        <dbReference type="EMBL" id="AIM62798.1"/>
    </source>
</evidence>
<dbReference type="PATRIC" id="fig|759620.7.peg.530"/>
<dbReference type="RefSeq" id="WP_009765357.1">
    <property type="nucleotide sequence ID" value="NZ_CP009223.1"/>
</dbReference>
<keyword evidence="1" id="KW-0472">Membrane</keyword>
<reference evidence="2 3" key="1">
    <citation type="journal article" date="2014" name="Genome Announc.">
        <title>Complete Genome Sequences of Fish Pathogenic Weissella ceti Strains WS74 and WS105.</title>
        <authorList>
            <person name="Figueiredo H.C."/>
            <person name="Leal C.A."/>
            <person name="Dorella F.A."/>
            <person name="Carvalho A.F."/>
            <person name="Soares S.C."/>
            <person name="Pereira F.L."/>
            <person name="Azevedo V.A."/>
        </authorList>
    </citation>
    <scope>NUCLEOTIDE SEQUENCE [LARGE SCALE GENOMIC DNA]</scope>
    <source>
        <strain evidence="2 3">WS74</strain>
    </source>
</reference>
<dbReference type="InterPro" id="IPR008523">
    <property type="entry name" value="DUF805"/>
</dbReference>
<evidence type="ECO:0000313" key="3">
    <source>
        <dbReference type="Proteomes" id="UP000029079"/>
    </source>
</evidence>
<evidence type="ECO:0000256" key="1">
    <source>
        <dbReference type="SAM" id="Phobius"/>
    </source>
</evidence>
<protein>
    <recommendedName>
        <fullName evidence="4">DUF805 domain-containing protein</fullName>
    </recommendedName>
</protein>
<dbReference type="Proteomes" id="UP000029079">
    <property type="component" value="Chromosome"/>
</dbReference>
<accession>A0A075TVB0</accession>
<dbReference type="Pfam" id="PF05656">
    <property type="entry name" value="DUF805"/>
    <property type="match status" value="1"/>
</dbReference>
<keyword evidence="3" id="KW-1185">Reference proteome</keyword>
<dbReference type="AlphaFoldDB" id="A0A075TVB0"/>
<dbReference type="STRING" id="759620.WS105_0543"/>
<keyword evidence="1" id="KW-0812">Transmembrane</keyword>
<dbReference type="GO" id="GO:0016020">
    <property type="term" value="C:membrane"/>
    <property type="evidence" value="ECO:0007669"/>
    <property type="project" value="InterPro"/>
</dbReference>
<evidence type="ECO:0008006" key="4">
    <source>
        <dbReference type="Google" id="ProtNLM"/>
    </source>
</evidence>
<dbReference type="EMBL" id="CP009223">
    <property type="protein sequence ID" value="AIM62798.1"/>
    <property type="molecule type" value="Genomic_DNA"/>
</dbReference>
<sequence length="129" mass="15080">MYLLKDFWTKMFDYKGRDDRKSFWVGYLGNAVIIVAVYLFISILMGVVSGFMELEDEGLLVLEVILLTNLILAMFIYWIASLPAMTRRLRDAGFSPWWTVATMVPMLQIVPFILWFFPTKNDRMVGYTD</sequence>
<feature type="transmembrane region" description="Helical" evidence="1">
    <location>
        <begin position="64"/>
        <end position="85"/>
    </location>
</feature>
<proteinExistence type="predicted"/>
<reference evidence="3" key="2">
    <citation type="submission" date="2014-08" db="EMBL/GenBank/DDBJ databases">
        <title>Complete genome of Weissella ceti strain WS74 isolated from diseased rainbow trout in Brazil.</title>
        <authorList>
            <person name="Figueiredo H.C.P."/>
            <person name="Leal C.A.G."/>
            <person name="Pereira F.L."/>
            <person name="Soares S.C."/>
            <person name="Dorella F.A."/>
            <person name="Carvalho A.F."/>
            <person name="Azevedo V.A.C."/>
        </authorList>
    </citation>
    <scope>NUCLEOTIDE SEQUENCE [LARGE SCALE GENOMIC DNA]</scope>
    <source>
        <strain evidence="3">WS74</strain>
    </source>
</reference>
<name>A0A075TVB0_9LACO</name>
<dbReference type="OrthoDB" id="2285053at2"/>
<dbReference type="KEGG" id="wci:WS105_0543"/>
<dbReference type="KEGG" id="wce:WS08_0545"/>
<gene>
    <name evidence="2" type="ORF">WS74_0546</name>
</gene>